<protein>
    <submittedName>
        <fullName evidence="1">Transesterase</fullName>
    </submittedName>
</protein>
<evidence type="ECO:0000313" key="2">
    <source>
        <dbReference type="Proteomes" id="UP000805649"/>
    </source>
</evidence>
<comment type="caution">
    <text evidence="1">The sequence shown here is derived from an EMBL/GenBank/DDBJ whole genome shotgun (WGS) entry which is preliminary data.</text>
</comment>
<dbReference type="Proteomes" id="UP000805649">
    <property type="component" value="Unassembled WGS sequence"/>
</dbReference>
<sequence>MAYAFVHDLAAKYHTLKGVPLVYQKTIRDSFPIFLVSQPGEQFIYSPGIDWAGLMVEPVTGMKLSKFMRKNIFEPVSAHDVTFHLEQREDLRARRVTLWERDMTDLKEVTDFWWPDPAIDDIGGGGIYTTVHDLLKIYLGVLQGKLLHSTTLKVMFSPQLESRKGLDVPEIYNVNSRNAIYNSIPNDIPSDFGIGGLVNTEKWLDINKGIAGVYLSQLLPTGDEKAIELLTEFEKAVYLILEE</sequence>
<accession>A0ACC3YDP0</accession>
<reference evidence="1 2" key="1">
    <citation type="journal article" date="2020" name="Phytopathology">
        <title>Genome Sequence Resources of Colletotrichum truncatum, C. plurivorum, C. musicola, and C. sojae: Four Species Pathogenic to Soybean (Glycine max).</title>
        <authorList>
            <person name="Rogerio F."/>
            <person name="Boufleur T.R."/>
            <person name="Ciampi-Guillardi M."/>
            <person name="Sukno S.A."/>
            <person name="Thon M.R."/>
            <person name="Massola Junior N.S."/>
            <person name="Baroncelli R."/>
        </authorList>
    </citation>
    <scope>NUCLEOTIDE SEQUENCE [LARGE SCALE GENOMIC DNA]</scope>
    <source>
        <strain evidence="1 2">CMES1059</strain>
    </source>
</reference>
<dbReference type="EMBL" id="VUJX02000013">
    <property type="protein sequence ID" value="KAL0929959.1"/>
    <property type="molecule type" value="Genomic_DNA"/>
</dbReference>
<proteinExistence type="predicted"/>
<name>A0ACC3YDP0_COLTU</name>
<keyword evidence="2" id="KW-1185">Reference proteome</keyword>
<evidence type="ECO:0000313" key="1">
    <source>
        <dbReference type="EMBL" id="KAL0929959.1"/>
    </source>
</evidence>
<organism evidence="1 2">
    <name type="scientific">Colletotrichum truncatum</name>
    <name type="common">Anthracnose fungus</name>
    <name type="synonym">Colletotrichum capsici</name>
    <dbReference type="NCBI Taxonomy" id="5467"/>
    <lineage>
        <taxon>Eukaryota</taxon>
        <taxon>Fungi</taxon>
        <taxon>Dikarya</taxon>
        <taxon>Ascomycota</taxon>
        <taxon>Pezizomycotina</taxon>
        <taxon>Sordariomycetes</taxon>
        <taxon>Hypocreomycetidae</taxon>
        <taxon>Glomerellales</taxon>
        <taxon>Glomerellaceae</taxon>
        <taxon>Colletotrichum</taxon>
        <taxon>Colletotrichum truncatum species complex</taxon>
    </lineage>
</organism>
<gene>
    <name evidence="1" type="ORF">CTRU02_215168</name>
</gene>